<evidence type="ECO:0000259" key="2">
    <source>
        <dbReference type="Pfam" id="PF01757"/>
    </source>
</evidence>
<accession>A0A921K484</accession>
<proteinExistence type="predicted"/>
<dbReference type="AlphaFoldDB" id="A0A921K484"/>
<dbReference type="GO" id="GO:0016747">
    <property type="term" value="F:acyltransferase activity, transferring groups other than amino-acyl groups"/>
    <property type="evidence" value="ECO:0007669"/>
    <property type="project" value="InterPro"/>
</dbReference>
<keyword evidence="1" id="KW-0472">Membrane</keyword>
<evidence type="ECO:0000313" key="4">
    <source>
        <dbReference type="Proteomes" id="UP000718012"/>
    </source>
</evidence>
<reference evidence="3" key="1">
    <citation type="journal article" date="2021" name="PeerJ">
        <title>Extensive microbial diversity within the chicken gut microbiome revealed by metagenomics and culture.</title>
        <authorList>
            <person name="Gilroy R."/>
            <person name="Ravi A."/>
            <person name="Getino M."/>
            <person name="Pursley I."/>
            <person name="Horton D.L."/>
            <person name="Alikhan N.F."/>
            <person name="Baker D."/>
            <person name="Gharbi K."/>
            <person name="Hall N."/>
            <person name="Watson M."/>
            <person name="Adriaenssens E.M."/>
            <person name="Foster-Nyarko E."/>
            <person name="Jarju S."/>
            <person name="Secka A."/>
            <person name="Antonio M."/>
            <person name="Oren A."/>
            <person name="Chaudhuri R.R."/>
            <person name="La Ragione R."/>
            <person name="Hildebrand F."/>
            <person name="Pallen M.J."/>
        </authorList>
    </citation>
    <scope>NUCLEOTIDE SEQUENCE</scope>
    <source>
        <strain evidence="3">CHK165-8395</strain>
    </source>
</reference>
<gene>
    <name evidence="3" type="ORF">K8U81_12035</name>
</gene>
<evidence type="ECO:0000313" key="3">
    <source>
        <dbReference type="EMBL" id="HJF08890.1"/>
    </source>
</evidence>
<feature type="transmembrane region" description="Helical" evidence="1">
    <location>
        <begin position="137"/>
        <end position="154"/>
    </location>
</feature>
<feature type="transmembrane region" description="Helical" evidence="1">
    <location>
        <begin position="76"/>
        <end position="96"/>
    </location>
</feature>
<sequence>MIVERLQYIDTMRGFAIFFVALGHVIMYGYHTDIFSYNQILIQIYLPLFFFISGFLFKLPTFESKNNIYKFLTHKFIRFIIPTFFFILIYDCIFNYSVYDSIISGTKYGYWFTISLFEYQIIFLFITLIANQIKFKIAKILIWLIFIIISLFAAEGCIILSSMISLTYLNLIGVGMLRFFVFSL</sequence>
<name>A0A921K484_9BACT</name>
<keyword evidence="3" id="KW-0012">Acyltransferase</keyword>
<reference evidence="3" key="2">
    <citation type="submission" date="2021-09" db="EMBL/GenBank/DDBJ databases">
        <authorList>
            <person name="Gilroy R."/>
        </authorList>
    </citation>
    <scope>NUCLEOTIDE SEQUENCE</scope>
    <source>
        <strain evidence="3">CHK165-8395</strain>
    </source>
</reference>
<organism evidence="3 4">
    <name type="scientific">Phocaeicola coprocola</name>
    <dbReference type="NCBI Taxonomy" id="310298"/>
    <lineage>
        <taxon>Bacteria</taxon>
        <taxon>Pseudomonadati</taxon>
        <taxon>Bacteroidota</taxon>
        <taxon>Bacteroidia</taxon>
        <taxon>Bacteroidales</taxon>
        <taxon>Bacteroidaceae</taxon>
        <taxon>Phocaeicola</taxon>
    </lineage>
</organism>
<dbReference type="InterPro" id="IPR002656">
    <property type="entry name" value="Acyl_transf_3_dom"/>
</dbReference>
<feature type="transmembrane region" description="Helical" evidence="1">
    <location>
        <begin position="160"/>
        <end position="181"/>
    </location>
</feature>
<feature type="transmembrane region" description="Helical" evidence="1">
    <location>
        <begin position="12"/>
        <end position="30"/>
    </location>
</feature>
<keyword evidence="3" id="KW-0808">Transferase</keyword>
<comment type="caution">
    <text evidence="3">The sequence shown here is derived from an EMBL/GenBank/DDBJ whole genome shotgun (WGS) entry which is preliminary data.</text>
</comment>
<feature type="transmembrane region" description="Helical" evidence="1">
    <location>
        <begin position="108"/>
        <end position="130"/>
    </location>
</feature>
<dbReference type="Proteomes" id="UP000718012">
    <property type="component" value="Unassembled WGS sequence"/>
</dbReference>
<dbReference type="EMBL" id="DYXD01000261">
    <property type="protein sequence ID" value="HJF08890.1"/>
    <property type="molecule type" value="Genomic_DNA"/>
</dbReference>
<feature type="transmembrane region" description="Helical" evidence="1">
    <location>
        <begin position="36"/>
        <end position="56"/>
    </location>
</feature>
<evidence type="ECO:0000256" key="1">
    <source>
        <dbReference type="SAM" id="Phobius"/>
    </source>
</evidence>
<protein>
    <submittedName>
        <fullName evidence="3">Acyltransferase family protein</fullName>
    </submittedName>
</protein>
<dbReference type="Pfam" id="PF01757">
    <property type="entry name" value="Acyl_transf_3"/>
    <property type="match status" value="1"/>
</dbReference>
<feature type="domain" description="Acyltransferase 3" evidence="2">
    <location>
        <begin position="7"/>
        <end position="153"/>
    </location>
</feature>
<keyword evidence="1" id="KW-0812">Transmembrane</keyword>
<keyword evidence="1" id="KW-1133">Transmembrane helix</keyword>